<dbReference type="InterPro" id="IPR002656">
    <property type="entry name" value="Acyl_transf_3_dom"/>
</dbReference>
<feature type="transmembrane region" description="Helical" evidence="7">
    <location>
        <begin position="14"/>
        <end position="36"/>
    </location>
</feature>
<gene>
    <name evidence="9" type="ORF">H9717_11515</name>
</gene>
<feature type="transmembrane region" description="Helical" evidence="7">
    <location>
        <begin position="157"/>
        <end position="180"/>
    </location>
</feature>
<dbReference type="GO" id="GO:0005886">
    <property type="term" value="C:plasma membrane"/>
    <property type="evidence" value="ECO:0007669"/>
    <property type="project" value="UniProtKB-SubCell"/>
</dbReference>
<reference evidence="9" key="1">
    <citation type="journal article" date="2021" name="PeerJ">
        <title>Extensive microbial diversity within the chicken gut microbiome revealed by metagenomics and culture.</title>
        <authorList>
            <person name="Gilroy R."/>
            <person name="Ravi A."/>
            <person name="Getino M."/>
            <person name="Pursley I."/>
            <person name="Horton D.L."/>
            <person name="Alikhan N.F."/>
            <person name="Baker D."/>
            <person name="Gharbi K."/>
            <person name="Hall N."/>
            <person name="Watson M."/>
            <person name="Adriaenssens E.M."/>
            <person name="Foster-Nyarko E."/>
            <person name="Jarju S."/>
            <person name="Secka A."/>
            <person name="Antonio M."/>
            <person name="Oren A."/>
            <person name="Chaudhuri R.R."/>
            <person name="La Ragione R."/>
            <person name="Hildebrand F."/>
            <person name="Pallen M.J."/>
        </authorList>
    </citation>
    <scope>NUCLEOTIDE SEQUENCE</scope>
    <source>
        <strain evidence="9">CHK179-7159</strain>
    </source>
</reference>
<evidence type="ECO:0000256" key="4">
    <source>
        <dbReference type="ARBA" id="ARBA00022692"/>
    </source>
</evidence>
<dbReference type="Proteomes" id="UP000886858">
    <property type="component" value="Unassembled WGS sequence"/>
</dbReference>
<evidence type="ECO:0000256" key="6">
    <source>
        <dbReference type="ARBA" id="ARBA00023136"/>
    </source>
</evidence>
<comment type="similarity">
    <text evidence="2">Belongs to the acyltransferase 3 family.</text>
</comment>
<feature type="transmembrane region" description="Helical" evidence="7">
    <location>
        <begin position="84"/>
        <end position="101"/>
    </location>
</feature>
<keyword evidence="4 7" id="KW-0812">Transmembrane</keyword>
<dbReference type="GO" id="GO:0016413">
    <property type="term" value="F:O-acetyltransferase activity"/>
    <property type="evidence" value="ECO:0007669"/>
    <property type="project" value="TreeGrafter"/>
</dbReference>
<evidence type="ECO:0000313" key="9">
    <source>
        <dbReference type="EMBL" id="HJA93720.1"/>
    </source>
</evidence>
<keyword evidence="6 7" id="KW-0472">Membrane</keyword>
<evidence type="ECO:0000313" key="10">
    <source>
        <dbReference type="Proteomes" id="UP000886858"/>
    </source>
</evidence>
<protein>
    <submittedName>
        <fullName evidence="9">Acyltransferase family protein</fullName>
    </submittedName>
</protein>
<keyword evidence="3" id="KW-1003">Cell membrane</keyword>
<organism evidence="9 10">
    <name type="scientific">Candidatus Eisenbergiella merdipullorum</name>
    <dbReference type="NCBI Taxonomy" id="2838553"/>
    <lineage>
        <taxon>Bacteria</taxon>
        <taxon>Bacillati</taxon>
        <taxon>Bacillota</taxon>
        <taxon>Clostridia</taxon>
        <taxon>Lachnospirales</taxon>
        <taxon>Lachnospiraceae</taxon>
        <taxon>Eisenbergiella</taxon>
    </lineage>
</organism>
<proteinExistence type="inferred from homology"/>
<dbReference type="Pfam" id="PF01757">
    <property type="entry name" value="Acyl_transf_3"/>
    <property type="match status" value="1"/>
</dbReference>
<keyword evidence="9" id="KW-0808">Transferase</keyword>
<feature type="transmembrane region" description="Helical" evidence="7">
    <location>
        <begin position="128"/>
        <end position="145"/>
    </location>
</feature>
<dbReference type="EMBL" id="DWYY01000124">
    <property type="protein sequence ID" value="HJA93720.1"/>
    <property type="molecule type" value="Genomic_DNA"/>
</dbReference>
<keyword evidence="5 7" id="KW-1133">Transmembrane helix</keyword>
<feature type="transmembrane region" description="Helical" evidence="7">
    <location>
        <begin position="186"/>
        <end position="203"/>
    </location>
</feature>
<comment type="caution">
    <text evidence="9">The sequence shown here is derived from an EMBL/GenBank/DDBJ whole genome shotgun (WGS) entry which is preliminary data.</text>
</comment>
<dbReference type="PANTHER" id="PTHR40074:SF2">
    <property type="entry name" value="O-ACETYLTRANSFERASE WECH"/>
    <property type="match status" value="1"/>
</dbReference>
<evidence type="ECO:0000256" key="2">
    <source>
        <dbReference type="ARBA" id="ARBA00007400"/>
    </source>
</evidence>
<evidence type="ECO:0000256" key="5">
    <source>
        <dbReference type="ARBA" id="ARBA00022989"/>
    </source>
</evidence>
<feature type="transmembrane region" description="Helical" evidence="7">
    <location>
        <begin position="280"/>
        <end position="302"/>
    </location>
</feature>
<feature type="transmembrane region" description="Helical" evidence="7">
    <location>
        <begin position="251"/>
        <end position="268"/>
    </location>
</feature>
<evidence type="ECO:0000256" key="7">
    <source>
        <dbReference type="SAM" id="Phobius"/>
    </source>
</evidence>
<comment type="subcellular location">
    <subcellularLocation>
        <location evidence="1">Cell membrane</location>
        <topology evidence="1">Multi-pass membrane protein</topology>
    </subcellularLocation>
</comment>
<feature type="transmembrane region" description="Helical" evidence="7">
    <location>
        <begin position="42"/>
        <end position="64"/>
    </location>
</feature>
<evidence type="ECO:0000259" key="8">
    <source>
        <dbReference type="Pfam" id="PF01757"/>
    </source>
</evidence>
<feature type="transmembrane region" description="Helical" evidence="7">
    <location>
        <begin position="314"/>
        <end position="333"/>
    </location>
</feature>
<dbReference type="AlphaFoldDB" id="A0A9D2L1S4"/>
<accession>A0A9D2L1S4</accession>
<reference evidence="9" key="2">
    <citation type="submission" date="2021-04" db="EMBL/GenBank/DDBJ databases">
        <authorList>
            <person name="Gilroy R."/>
        </authorList>
    </citation>
    <scope>NUCLEOTIDE SEQUENCE</scope>
    <source>
        <strain evidence="9">CHK179-7159</strain>
    </source>
</reference>
<feature type="transmembrane region" description="Helical" evidence="7">
    <location>
        <begin position="215"/>
        <end position="239"/>
    </location>
</feature>
<keyword evidence="9" id="KW-0012">Acyltransferase</keyword>
<dbReference type="PANTHER" id="PTHR40074">
    <property type="entry name" value="O-ACETYLTRANSFERASE WECH"/>
    <property type="match status" value="1"/>
</dbReference>
<evidence type="ECO:0000256" key="3">
    <source>
        <dbReference type="ARBA" id="ARBA00022475"/>
    </source>
</evidence>
<evidence type="ECO:0000256" key="1">
    <source>
        <dbReference type="ARBA" id="ARBA00004651"/>
    </source>
</evidence>
<dbReference type="GO" id="GO:0009246">
    <property type="term" value="P:enterobacterial common antigen biosynthetic process"/>
    <property type="evidence" value="ECO:0007669"/>
    <property type="project" value="TreeGrafter"/>
</dbReference>
<name>A0A9D2L1S4_9FIRM</name>
<feature type="domain" description="Acyltransferase 3" evidence="8">
    <location>
        <begin position="13"/>
        <end position="333"/>
    </location>
</feature>
<sequence>MSEKQIEKDISTEVIRILAIILVIFNHTDGYFLYYSNTGNPITWWFSLTGSILCRSDVPLFIMITGSLLLDKKESVREVYTKRIRRIGIILILFSLFYYILNVCRNVEKEFSLSDFIKGLLNGSIQESFWYLYLYLGLLLVLPLLRKMAVSCKNSELRYFLFLQIALETGAGVFSFLTGIEVNSNLYVLNIYVFYLLAGYYLGKRINMDLVEKPWVIISFAVNVLCLLGAFGVVGLGYYREGVYDQGLLNVFTPVLTLGIFFDIKWIFWKYDVPKKLKNIIYEAGGCVFGIYLLEQFARIQLLPLYLYLSENTFGILACSCYVIGSFILAWLYTELLKRIPLFHKLL</sequence>